<proteinExistence type="predicted"/>
<evidence type="ECO:0000313" key="3">
    <source>
        <dbReference type="Proteomes" id="UP000590647"/>
    </source>
</evidence>
<feature type="signal peptide" evidence="1">
    <location>
        <begin position="1"/>
        <end position="34"/>
    </location>
</feature>
<dbReference type="AlphaFoldDB" id="A0A7W9HAL8"/>
<evidence type="ECO:0000256" key="1">
    <source>
        <dbReference type="SAM" id="SignalP"/>
    </source>
</evidence>
<sequence>MSVVVGRLRRAAAMVAVACAALGTVFLVQTQAHAIGTPGSHSSSYCVSHPTKC</sequence>
<organism evidence="2 3">
    <name type="scientific">Streptomyces caelestis</name>
    <dbReference type="NCBI Taxonomy" id="36816"/>
    <lineage>
        <taxon>Bacteria</taxon>
        <taxon>Bacillati</taxon>
        <taxon>Actinomycetota</taxon>
        <taxon>Actinomycetes</taxon>
        <taxon>Kitasatosporales</taxon>
        <taxon>Streptomycetaceae</taxon>
        <taxon>Streptomyces</taxon>
    </lineage>
</organism>
<feature type="chain" id="PRO_5031066972" evidence="1">
    <location>
        <begin position="35"/>
        <end position="53"/>
    </location>
</feature>
<dbReference type="Proteomes" id="UP000590647">
    <property type="component" value="Unassembled WGS sequence"/>
</dbReference>
<name>A0A7W9HAL8_9ACTN</name>
<reference evidence="2 3" key="1">
    <citation type="submission" date="2020-08" db="EMBL/GenBank/DDBJ databases">
        <title>Sequencing the genomes of 1000 actinobacteria strains.</title>
        <authorList>
            <person name="Klenk H.-P."/>
        </authorList>
    </citation>
    <scope>NUCLEOTIDE SEQUENCE [LARGE SCALE GENOMIC DNA]</scope>
    <source>
        <strain evidence="2 3">DSM 40084</strain>
    </source>
</reference>
<gene>
    <name evidence="2" type="ORF">HDA41_006703</name>
</gene>
<evidence type="ECO:0000313" key="2">
    <source>
        <dbReference type="EMBL" id="MBB5798739.1"/>
    </source>
</evidence>
<protein>
    <submittedName>
        <fullName evidence="2">Uncharacterized protein</fullName>
    </submittedName>
</protein>
<comment type="caution">
    <text evidence="2">The sequence shown here is derived from an EMBL/GenBank/DDBJ whole genome shotgun (WGS) entry which is preliminary data.</text>
</comment>
<keyword evidence="1" id="KW-0732">Signal</keyword>
<accession>A0A7W9HAL8</accession>
<dbReference type="EMBL" id="JACHNE010000001">
    <property type="protein sequence ID" value="MBB5798739.1"/>
    <property type="molecule type" value="Genomic_DNA"/>
</dbReference>
<keyword evidence="3" id="KW-1185">Reference proteome</keyword>